<dbReference type="Pfam" id="PF02518">
    <property type="entry name" value="HATPase_c"/>
    <property type="match status" value="1"/>
</dbReference>
<comment type="catalytic activity">
    <reaction evidence="1">
        <text>ATP + protein L-histidine = ADP + protein N-phospho-L-histidine.</text>
        <dbReference type="EC" id="2.7.13.3"/>
    </reaction>
</comment>
<dbReference type="GO" id="GO:0000155">
    <property type="term" value="F:phosphorelay sensor kinase activity"/>
    <property type="evidence" value="ECO:0007669"/>
    <property type="project" value="InterPro"/>
</dbReference>
<dbReference type="STRING" id="1075417.SAMN05421823_101338"/>
<dbReference type="EMBL" id="FNFO01000001">
    <property type="protein sequence ID" value="SDJ88687.1"/>
    <property type="molecule type" value="Genomic_DNA"/>
</dbReference>
<dbReference type="InterPro" id="IPR003661">
    <property type="entry name" value="HisK_dim/P_dom"/>
</dbReference>
<keyword evidence="4" id="KW-0808">Transferase</keyword>
<feature type="transmembrane region" description="Helical" evidence="8">
    <location>
        <begin position="7"/>
        <end position="28"/>
    </location>
</feature>
<dbReference type="InterPro" id="IPR050428">
    <property type="entry name" value="TCS_sensor_his_kinase"/>
</dbReference>
<dbReference type="SUPFAM" id="SSF55874">
    <property type="entry name" value="ATPase domain of HSP90 chaperone/DNA topoisomerase II/histidine kinase"/>
    <property type="match status" value="1"/>
</dbReference>
<keyword evidence="3" id="KW-0597">Phosphoprotein</keyword>
<dbReference type="CDD" id="cd00082">
    <property type="entry name" value="HisKA"/>
    <property type="match status" value="1"/>
</dbReference>
<keyword evidence="11" id="KW-1185">Reference proteome</keyword>
<dbReference type="RefSeq" id="WP_089678268.1">
    <property type="nucleotide sequence ID" value="NZ_FNFO01000001.1"/>
</dbReference>
<name>A0A1G8XE57_9BACT</name>
<dbReference type="GO" id="GO:0005886">
    <property type="term" value="C:plasma membrane"/>
    <property type="evidence" value="ECO:0007669"/>
    <property type="project" value="TreeGrafter"/>
</dbReference>
<dbReference type="AlphaFoldDB" id="A0A1G8XE57"/>
<dbReference type="InterPro" id="IPR036097">
    <property type="entry name" value="HisK_dim/P_sf"/>
</dbReference>
<keyword evidence="6 10" id="KW-0418">Kinase</keyword>
<gene>
    <name evidence="10" type="ORF">SAMN05421823_101338</name>
</gene>
<evidence type="ECO:0000256" key="3">
    <source>
        <dbReference type="ARBA" id="ARBA00022553"/>
    </source>
</evidence>
<evidence type="ECO:0000256" key="7">
    <source>
        <dbReference type="ARBA" id="ARBA00022989"/>
    </source>
</evidence>
<evidence type="ECO:0000313" key="11">
    <source>
        <dbReference type="Proteomes" id="UP000198510"/>
    </source>
</evidence>
<evidence type="ECO:0000256" key="1">
    <source>
        <dbReference type="ARBA" id="ARBA00000085"/>
    </source>
</evidence>
<keyword evidence="8" id="KW-0472">Membrane</keyword>
<dbReference type="InterPro" id="IPR005467">
    <property type="entry name" value="His_kinase_dom"/>
</dbReference>
<dbReference type="Gene3D" id="3.30.565.10">
    <property type="entry name" value="Histidine kinase-like ATPase, C-terminal domain"/>
    <property type="match status" value="1"/>
</dbReference>
<organism evidence="10 11">
    <name type="scientific">Catalinimonas alkaloidigena</name>
    <dbReference type="NCBI Taxonomy" id="1075417"/>
    <lineage>
        <taxon>Bacteria</taxon>
        <taxon>Pseudomonadati</taxon>
        <taxon>Bacteroidota</taxon>
        <taxon>Cytophagia</taxon>
        <taxon>Cytophagales</taxon>
        <taxon>Catalimonadaceae</taxon>
        <taxon>Catalinimonas</taxon>
    </lineage>
</organism>
<evidence type="ECO:0000256" key="6">
    <source>
        <dbReference type="ARBA" id="ARBA00022777"/>
    </source>
</evidence>
<evidence type="ECO:0000259" key="9">
    <source>
        <dbReference type="PROSITE" id="PS50109"/>
    </source>
</evidence>
<dbReference type="InterPro" id="IPR003594">
    <property type="entry name" value="HATPase_dom"/>
</dbReference>
<dbReference type="SUPFAM" id="SSF47384">
    <property type="entry name" value="Homodimeric domain of signal transducing histidine kinase"/>
    <property type="match status" value="1"/>
</dbReference>
<evidence type="ECO:0000256" key="8">
    <source>
        <dbReference type="SAM" id="Phobius"/>
    </source>
</evidence>
<dbReference type="Pfam" id="PF00512">
    <property type="entry name" value="HisKA"/>
    <property type="match status" value="1"/>
</dbReference>
<accession>A0A1G8XE57</accession>
<dbReference type="Proteomes" id="UP000198510">
    <property type="component" value="Unassembled WGS sequence"/>
</dbReference>
<feature type="transmembrane region" description="Helical" evidence="8">
    <location>
        <begin position="138"/>
        <end position="161"/>
    </location>
</feature>
<dbReference type="InterPro" id="IPR036890">
    <property type="entry name" value="HATPase_C_sf"/>
</dbReference>
<dbReference type="PROSITE" id="PS50109">
    <property type="entry name" value="HIS_KIN"/>
    <property type="match status" value="1"/>
</dbReference>
<dbReference type="Gene3D" id="1.10.287.130">
    <property type="match status" value="1"/>
</dbReference>
<dbReference type="PANTHER" id="PTHR45436:SF5">
    <property type="entry name" value="SENSOR HISTIDINE KINASE TRCS"/>
    <property type="match status" value="1"/>
</dbReference>
<evidence type="ECO:0000256" key="4">
    <source>
        <dbReference type="ARBA" id="ARBA00022679"/>
    </source>
</evidence>
<dbReference type="CDD" id="cd00075">
    <property type="entry name" value="HATPase"/>
    <property type="match status" value="1"/>
</dbReference>
<dbReference type="PANTHER" id="PTHR45436">
    <property type="entry name" value="SENSOR HISTIDINE KINASE YKOH"/>
    <property type="match status" value="1"/>
</dbReference>
<keyword evidence="7 8" id="KW-1133">Transmembrane helix</keyword>
<evidence type="ECO:0000256" key="2">
    <source>
        <dbReference type="ARBA" id="ARBA00012438"/>
    </source>
</evidence>
<dbReference type="OrthoDB" id="1522504at2"/>
<feature type="domain" description="Histidine kinase" evidence="9">
    <location>
        <begin position="222"/>
        <end position="424"/>
    </location>
</feature>
<keyword evidence="5 8" id="KW-0812">Transmembrane</keyword>
<evidence type="ECO:0000256" key="5">
    <source>
        <dbReference type="ARBA" id="ARBA00022692"/>
    </source>
</evidence>
<dbReference type="EC" id="2.7.13.3" evidence="2"/>
<dbReference type="SMART" id="SM00387">
    <property type="entry name" value="HATPase_c"/>
    <property type="match status" value="1"/>
</dbReference>
<protein>
    <recommendedName>
        <fullName evidence="2">histidine kinase</fullName>
        <ecNumber evidence="2">2.7.13.3</ecNumber>
    </recommendedName>
</protein>
<dbReference type="SMART" id="SM00388">
    <property type="entry name" value="HisKA"/>
    <property type="match status" value="1"/>
</dbReference>
<sequence>MKLLNHTLRYLSVSLLGILGVWATILYFQLLDEVYDSLDDGLDNHKELLIQRALTDSAFLHPQPADLLETNYALREISPPQALSRQDRYADTLMYMQNEDDLEPVRMLTTVFATPDHRYYELKVVSSMVEEDDLIEDLLYSLLWLYLALLVSIVLVNNLLLRRIWHPFYHLLAQLKTFRLGQGTVQPAPTRVEEFQTLNETVVRLLQRNQATYQSQKQFLENIAHELQTPLAISLNKLELLAEAPDLTAAHLETVGKVMQTLERLTRLNKSLLLLSRIENRQFLAESPIAFHTLVPSLLDELHDLAAFRKVALHYTHEATLTRTLNRELAETLVVNLLKNAITHNHPGGRVDVQLTAAALRVTNTGTPTPLDKAKIFERFYHNERQAHTTGLGLAIVKAIADVYGYHLSYRFSDATGHTFEVGF</sequence>
<proteinExistence type="predicted"/>
<evidence type="ECO:0000313" key="10">
    <source>
        <dbReference type="EMBL" id="SDJ88687.1"/>
    </source>
</evidence>
<reference evidence="10 11" key="1">
    <citation type="submission" date="2016-10" db="EMBL/GenBank/DDBJ databases">
        <authorList>
            <person name="de Groot N.N."/>
        </authorList>
    </citation>
    <scope>NUCLEOTIDE SEQUENCE [LARGE SCALE GENOMIC DNA]</scope>
    <source>
        <strain evidence="10 11">DSM 25186</strain>
    </source>
</reference>